<dbReference type="Proteomes" id="UP000807469">
    <property type="component" value="Unassembled WGS sequence"/>
</dbReference>
<protein>
    <recommendedName>
        <fullName evidence="8">Methylosome subunit pICln</fullName>
    </recommendedName>
</protein>
<dbReference type="Gene3D" id="2.30.29.30">
    <property type="entry name" value="Pleckstrin-homology domain (PH domain)/Phosphotyrosine-binding domain (PTB)"/>
    <property type="match status" value="1"/>
</dbReference>
<evidence type="ECO:0000313" key="7">
    <source>
        <dbReference type="Proteomes" id="UP000807469"/>
    </source>
</evidence>
<dbReference type="GO" id="GO:0005829">
    <property type="term" value="C:cytosol"/>
    <property type="evidence" value="ECO:0007669"/>
    <property type="project" value="TreeGrafter"/>
</dbReference>
<evidence type="ECO:0000256" key="2">
    <source>
        <dbReference type="ARBA" id="ARBA00004496"/>
    </source>
</evidence>
<dbReference type="AlphaFoldDB" id="A0A9P5ZCI2"/>
<name>A0A9P5ZCI2_9AGAR</name>
<evidence type="ECO:0000313" key="6">
    <source>
        <dbReference type="EMBL" id="KAF9485179.1"/>
    </source>
</evidence>
<dbReference type="InterPro" id="IPR039924">
    <property type="entry name" value="ICln/Lot5/Saf5"/>
</dbReference>
<organism evidence="6 7">
    <name type="scientific">Pholiota conissans</name>
    <dbReference type="NCBI Taxonomy" id="109636"/>
    <lineage>
        <taxon>Eukaryota</taxon>
        <taxon>Fungi</taxon>
        <taxon>Dikarya</taxon>
        <taxon>Basidiomycota</taxon>
        <taxon>Agaricomycotina</taxon>
        <taxon>Agaricomycetes</taxon>
        <taxon>Agaricomycetidae</taxon>
        <taxon>Agaricales</taxon>
        <taxon>Agaricineae</taxon>
        <taxon>Strophariaceae</taxon>
        <taxon>Pholiota</taxon>
    </lineage>
</organism>
<keyword evidence="3" id="KW-0963">Cytoplasm</keyword>
<comment type="subcellular location">
    <subcellularLocation>
        <location evidence="2">Cytoplasm</location>
    </subcellularLocation>
    <subcellularLocation>
        <location evidence="1">Nucleus</location>
    </subcellularLocation>
</comment>
<keyword evidence="4" id="KW-0539">Nucleus</keyword>
<dbReference type="GO" id="GO:0000387">
    <property type="term" value="P:spliceosomal snRNP assembly"/>
    <property type="evidence" value="ECO:0007669"/>
    <property type="project" value="TreeGrafter"/>
</dbReference>
<keyword evidence="7" id="KW-1185">Reference proteome</keyword>
<dbReference type="GO" id="GO:0045292">
    <property type="term" value="P:mRNA cis splicing, via spliceosome"/>
    <property type="evidence" value="ECO:0007669"/>
    <property type="project" value="TreeGrafter"/>
</dbReference>
<feature type="region of interest" description="Disordered" evidence="5">
    <location>
        <begin position="203"/>
        <end position="236"/>
    </location>
</feature>
<evidence type="ECO:0000256" key="5">
    <source>
        <dbReference type="SAM" id="MobiDB-lite"/>
    </source>
</evidence>
<dbReference type="PANTHER" id="PTHR21399:SF0">
    <property type="entry name" value="METHYLOSOME SUBUNIT PICLN"/>
    <property type="match status" value="1"/>
</dbReference>
<evidence type="ECO:0008006" key="8">
    <source>
        <dbReference type="Google" id="ProtNLM"/>
    </source>
</evidence>
<dbReference type="GO" id="GO:0034715">
    <property type="term" value="C:pICln-Sm protein complex"/>
    <property type="evidence" value="ECO:0007669"/>
    <property type="project" value="TreeGrafter"/>
</dbReference>
<gene>
    <name evidence="6" type="ORF">BDN70DRAFT_871564</name>
</gene>
<comment type="caution">
    <text evidence="6">The sequence shown here is derived from an EMBL/GenBank/DDBJ whole genome shotgun (WGS) entry which is preliminary data.</text>
</comment>
<reference evidence="6" key="1">
    <citation type="submission" date="2020-11" db="EMBL/GenBank/DDBJ databases">
        <authorList>
            <consortium name="DOE Joint Genome Institute"/>
            <person name="Ahrendt S."/>
            <person name="Riley R."/>
            <person name="Andreopoulos W."/>
            <person name="Labutti K."/>
            <person name="Pangilinan J."/>
            <person name="Ruiz-Duenas F.J."/>
            <person name="Barrasa J.M."/>
            <person name="Sanchez-Garcia M."/>
            <person name="Camarero S."/>
            <person name="Miyauchi S."/>
            <person name="Serrano A."/>
            <person name="Linde D."/>
            <person name="Babiker R."/>
            <person name="Drula E."/>
            <person name="Ayuso-Fernandez I."/>
            <person name="Pacheco R."/>
            <person name="Padilla G."/>
            <person name="Ferreira P."/>
            <person name="Barriuso J."/>
            <person name="Kellner H."/>
            <person name="Castanera R."/>
            <person name="Alfaro M."/>
            <person name="Ramirez L."/>
            <person name="Pisabarro A.G."/>
            <person name="Kuo A."/>
            <person name="Tritt A."/>
            <person name="Lipzen A."/>
            <person name="He G."/>
            <person name="Yan M."/>
            <person name="Ng V."/>
            <person name="Cullen D."/>
            <person name="Martin F."/>
            <person name="Rosso M.-N."/>
            <person name="Henrissat B."/>
            <person name="Hibbett D."/>
            <person name="Martinez A.T."/>
            <person name="Grigoriev I.V."/>
        </authorList>
    </citation>
    <scope>NUCLEOTIDE SEQUENCE</scope>
    <source>
        <strain evidence="6">CIRM-BRFM 674</strain>
    </source>
</reference>
<feature type="compositionally biased region" description="Basic and acidic residues" evidence="5">
    <location>
        <begin position="224"/>
        <end position="236"/>
    </location>
</feature>
<dbReference type="GO" id="GO:0005681">
    <property type="term" value="C:spliceosomal complex"/>
    <property type="evidence" value="ECO:0007669"/>
    <property type="project" value="TreeGrafter"/>
</dbReference>
<dbReference type="InterPro" id="IPR011993">
    <property type="entry name" value="PH-like_dom_sf"/>
</dbReference>
<proteinExistence type="predicted"/>
<evidence type="ECO:0000256" key="1">
    <source>
        <dbReference type="ARBA" id="ARBA00004123"/>
    </source>
</evidence>
<evidence type="ECO:0000256" key="4">
    <source>
        <dbReference type="ARBA" id="ARBA00023242"/>
    </source>
</evidence>
<dbReference type="EMBL" id="MU155137">
    <property type="protein sequence ID" value="KAF9485179.1"/>
    <property type="molecule type" value="Genomic_DNA"/>
</dbReference>
<sequence length="236" mass="25838">MPSVKLIGAVPKFVSKEEHTALVGSTPTSFNDIPPVIKHKEENVSITLDPPLEGFSAETAIQGTLYVLTSVLAFISTTGVGFEIQYPAITLHAVARGAPQPSIYCQLDENYGTENGAADNDSITDMRELTIVPQNPDSLNPIFEALSECAALHPDPRDEEDDLDDAFIDIDESKFETFNGDENEELSEVGRAALAHLESIIDDPHNLQPELDDATDINENFEPADEKTEEKELKKD</sequence>
<dbReference type="OrthoDB" id="19714at2759"/>
<accession>A0A9P5ZCI2</accession>
<dbReference type="Pfam" id="PF03517">
    <property type="entry name" value="Voldacs"/>
    <property type="match status" value="1"/>
</dbReference>
<dbReference type="PANTHER" id="PTHR21399">
    <property type="entry name" value="CHLORIDE CONDUCTANCE REGULATORY PROTEIN ICLN"/>
    <property type="match status" value="1"/>
</dbReference>
<evidence type="ECO:0000256" key="3">
    <source>
        <dbReference type="ARBA" id="ARBA00022490"/>
    </source>
</evidence>